<protein>
    <recommendedName>
        <fullName evidence="1">NAD(P)-binding domain-containing protein</fullName>
    </recommendedName>
</protein>
<evidence type="ECO:0000259" key="1">
    <source>
        <dbReference type="Pfam" id="PF13460"/>
    </source>
</evidence>
<comment type="caution">
    <text evidence="2">The sequence shown here is derived from an EMBL/GenBank/DDBJ whole genome shotgun (WGS) entry which is preliminary data.</text>
</comment>
<dbReference type="SUPFAM" id="SSF51735">
    <property type="entry name" value="NAD(P)-binding Rossmann-fold domains"/>
    <property type="match status" value="1"/>
</dbReference>
<organism evidence="2 3">
    <name type="scientific">Phyllosticta capitalensis</name>
    <dbReference type="NCBI Taxonomy" id="121624"/>
    <lineage>
        <taxon>Eukaryota</taxon>
        <taxon>Fungi</taxon>
        <taxon>Dikarya</taxon>
        <taxon>Ascomycota</taxon>
        <taxon>Pezizomycotina</taxon>
        <taxon>Dothideomycetes</taxon>
        <taxon>Dothideomycetes incertae sedis</taxon>
        <taxon>Botryosphaeriales</taxon>
        <taxon>Phyllostictaceae</taxon>
        <taxon>Phyllosticta</taxon>
    </lineage>
</organism>
<dbReference type="Pfam" id="PF13460">
    <property type="entry name" value="NAD_binding_10"/>
    <property type="match status" value="1"/>
</dbReference>
<gene>
    <name evidence="2" type="ORF">HDK90DRAFT_350354</name>
</gene>
<dbReference type="Gene3D" id="3.90.25.10">
    <property type="entry name" value="UDP-galactose 4-epimerase, domain 1"/>
    <property type="match status" value="1"/>
</dbReference>
<sequence length="335" mass="36859">MPLDQDFDDKKVVITGAGGEYGLLTVTKLLARGVRPSSLILVTDKPQTIMDSFAARGCDVRCGRSNSSVDELAATFAGGQTLLLIPDTGGSRTEQEHKTICAALRAGIQHIVFISIIGAERDQPTAFVARDSKAVEQRLFHESMRWTILRDSQYSETMSDSVGPHALRTRMCMCNIGDGRIGFVSREDSAACAAAILENPELHHRRTYHLTGPETLRLRDVLDMLEDLEGLERGAIRHEVVCDDRMVESLESSGVPKEQAVGGDGHIGLFNSLDMVSFGRACRLGEMAMMTDDVALLTGRKPQSMREVLLRRRPWKNDSAWGIEDVELGLSRSCI</sequence>
<reference evidence="2 3" key="1">
    <citation type="submission" date="2024-04" db="EMBL/GenBank/DDBJ databases">
        <title>Phyllosticta paracitricarpa is synonymous to the EU quarantine fungus P. citricarpa based on phylogenomic analyses.</title>
        <authorList>
            <consortium name="Lawrence Berkeley National Laboratory"/>
            <person name="Van Ingen-Buijs V.A."/>
            <person name="Van Westerhoven A.C."/>
            <person name="Haridas S."/>
            <person name="Skiadas P."/>
            <person name="Martin F."/>
            <person name="Groenewald J.Z."/>
            <person name="Crous P.W."/>
            <person name="Seidl M.F."/>
        </authorList>
    </citation>
    <scope>NUCLEOTIDE SEQUENCE [LARGE SCALE GENOMIC DNA]</scope>
    <source>
        <strain evidence="2 3">CBS 123374</strain>
    </source>
</reference>
<name>A0ABR1YGP5_9PEZI</name>
<dbReference type="PANTHER" id="PTHR47129:SF1">
    <property type="entry name" value="NMRA-LIKE DOMAIN-CONTAINING PROTEIN"/>
    <property type="match status" value="1"/>
</dbReference>
<keyword evidence="3" id="KW-1185">Reference proteome</keyword>
<dbReference type="InterPro" id="IPR036291">
    <property type="entry name" value="NAD(P)-bd_dom_sf"/>
</dbReference>
<dbReference type="EMBL" id="JBBWRZ010000009">
    <property type="protein sequence ID" value="KAK8229208.1"/>
    <property type="molecule type" value="Genomic_DNA"/>
</dbReference>
<evidence type="ECO:0000313" key="2">
    <source>
        <dbReference type="EMBL" id="KAK8229208.1"/>
    </source>
</evidence>
<dbReference type="Gene3D" id="3.40.50.720">
    <property type="entry name" value="NAD(P)-binding Rossmann-like Domain"/>
    <property type="match status" value="1"/>
</dbReference>
<feature type="domain" description="NAD(P)-binding" evidence="1">
    <location>
        <begin position="16"/>
        <end position="200"/>
    </location>
</feature>
<dbReference type="InterPro" id="IPR052718">
    <property type="entry name" value="NmrA-type_oxidoreductase"/>
</dbReference>
<dbReference type="InterPro" id="IPR016040">
    <property type="entry name" value="NAD(P)-bd_dom"/>
</dbReference>
<proteinExistence type="predicted"/>
<dbReference type="Proteomes" id="UP001492380">
    <property type="component" value="Unassembled WGS sequence"/>
</dbReference>
<accession>A0ABR1YGP5</accession>
<evidence type="ECO:0000313" key="3">
    <source>
        <dbReference type="Proteomes" id="UP001492380"/>
    </source>
</evidence>
<dbReference type="PANTHER" id="PTHR47129">
    <property type="entry name" value="QUINONE OXIDOREDUCTASE 2"/>
    <property type="match status" value="1"/>
</dbReference>